<evidence type="ECO:0000256" key="2">
    <source>
        <dbReference type="SAM" id="MobiDB-lite"/>
    </source>
</evidence>
<feature type="non-terminal residue" evidence="3">
    <location>
        <position position="722"/>
    </location>
</feature>
<accession>A0A024VX40</accession>
<keyword evidence="1" id="KW-0175">Coiled coil</keyword>
<feature type="compositionally biased region" description="Low complexity" evidence="2">
    <location>
        <begin position="443"/>
        <end position="453"/>
    </location>
</feature>
<dbReference type="AlphaFoldDB" id="A0A024VX40"/>
<protein>
    <submittedName>
        <fullName evidence="3">Uncharacterized protein</fullName>
    </submittedName>
</protein>
<feature type="region of interest" description="Disordered" evidence="2">
    <location>
        <begin position="441"/>
        <end position="462"/>
    </location>
</feature>
<gene>
    <name evidence="3" type="ORF">PFTANZ_06407</name>
</gene>
<dbReference type="EMBL" id="KI927016">
    <property type="protein sequence ID" value="ETW32873.1"/>
    <property type="molecule type" value="Genomic_DNA"/>
</dbReference>
<evidence type="ECO:0000313" key="3">
    <source>
        <dbReference type="EMBL" id="ETW32873.1"/>
    </source>
</evidence>
<reference evidence="3 4" key="2">
    <citation type="submission" date="2013-02" db="EMBL/GenBank/DDBJ databases">
        <title>The Genome Sequence of Plasmodium falciparum Tanzania (2000708).</title>
        <authorList>
            <consortium name="The Broad Institute Genome Sequencing Platform"/>
            <consortium name="The Broad Institute Genome Sequencing Center for Infectious Disease"/>
            <person name="Neafsey D."/>
            <person name="Cheeseman I."/>
            <person name="Volkman S."/>
            <person name="Adams J."/>
            <person name="Walker B."/>
            <person name="Young S.K."/>
            <person name="Zeng Q."/>
            <person name="Gargeya S."/>
            <person name="Fitzgerald M."/>
            <person name="Haas B."/>
            <person name="Abouelleil A."/>
            <person name="Alvarado L."/>
            <person name="Arachchi H.M."/>
            <person name="Berlin A.M."/>
            <person name="Chapman S.B."/>
            <person name="Dewar J."/>
            <person name="Goldberg J."/>
            <person name="Griggs A."/>
            <person name="Gujja S."/>
            <person name="Hansen M."/>
            <person name="Howarth C."/>
            <person name="Imamovic A."/>
            <person name="Larimer J."/>
            <person name="McCowan C."/>
            <person name="Murphy C."/>
            <person name="Neiman D."/>
            <person name="Pearson M."/>
            <person name="Priest M."/>
            <person name="Roberts A."/>
            <person name="Saif S."/>
            <person name="Shea T."/>
            <person name="Sisk P."/>
            <person name="Sykes S."/>
            <person name="Wortman J."/>
            <person name="Nusbaum C."/>
            <person name="Birren B."/>
        </authorList>
    </citation>
    <scope>NUCLEOTIDE SEQUENCE [LARGE SCALE GENOMIC DNA]</scope>
    <source>
        <strain evidence="4">Tanzania (2000708)</strain>
    </source>
</reference>
<feature type="coiled-coil region" evidence="1">
    <location>
        <begin position="487"/>
        <end position="542"/>
    </location>
</feature>
<proteinExistence type="predicted"/>
<organism evidence="3 4">
    <name type="scientific">Plasmodium falciparum Tanzania</name>
    <name type="common">2000708</name>
    <dbReference type="NCBI Taxonomy" id="1036725"/>
    <lineage>
        <taxon>Eukaryota</taxon>
        <taxon>Sar</taxon>
        <taxon>Alveolata</taxon>
        <taxon>Apicomplexa</taxon>
        <taxon>Aconoidasida</taxon>
        <taxon>Haemosporida</taxon>
        <taxon>Plasmodiidae</taxon>
        <taxon>Plasmodium</taxon>
        <taxon>Plasmodium (Laverania)</taxon>
    </lineage>
</organism>
<reference evidence="3 4" key="1">
    <citation type="submission" date="2013-02" db="EMBL/GenBank/DDBJ databases">
        <title>The Genome Annotation of Plasmodium falciparum Tanzania (2000708).</title>
        <authorList>
            <consortium name="The Broad Institute Genome Sequencing Platform"/>
            <consortium name="The Broad Institute Genome Sequencing Center for Infectious Disease"/>
            <person name="Neafsey D."/>
            <person name="Hoffman S."/>
            <person name="Volkman S."/>
            <person name="Rosenthal P."/>
            <person name="Walker B."/>
            <person name="Young S.K."/>
            <person name="Zeng Q."/>
            <person name="Gargeya S."/>
            <person name="Fitzgerald M."/>
            <person name="Haas B."/>
            <person name="Abouelleil A."/>
            <person name="Allen A.W."/>
            <person name="Alvarado L."/>
            <person name="Arachchi H.M."/>
            <person name="Berlin A.M."/>
            <person name="Chapman S.B."/>
            <person name="Gainer-Dewar J."/>
            <person name="Goldberg J."/>
            <person name="Griggs A."/>
            <person name="Gujja S."/>
            <person name="Hansen M."/>
            <person name="Howarth C."/>
            <person name="Imamovic A."/>
            <person name="Ireland A."/>
            <person name="Larimer J."/>
            <person name="McCowan C."/>
            <person name="Murphy C."/>
            <person name="Pearson M."/>
            <person name="Poon T.W."/>
            <person name="Priest M."/>
            <person name="Roberts A."/>
            <person name="Saif S."/>
            <person name="Shea T."/>
            <person name="Sisk P."/>
            <person name="Sykes S."/>
            <person name="Wortman J."/>
            <person name="Nusbaum C."/>
            <person name="Birren B."/>
        </authorList>
    </citation>
    <scope>NUCLEOTIDE SEQUENCE [LARGE SCALE GENOMIC DNA]</scope>
    <source>
        <strain evidence="4">Tanzania (2000708)</strain>
    </source>
</reference>
<sequence>MIKKYVPDYLHFYIDNNFKLNVKNEIQYLNLFHHLIYISKYTSFNLYIYKSVQKALYESLQIISLSNYDIIFYSLEFVLRSPNYFSFFIENNMVTVNKENIFLNYSFYLKTYYKKIYDKYISVYKNKRIVLNNILSNTYNVQKNCIEHHNNKENIIKISQKNQKRNKIKNKQLYEYNKGVHFLRFMYELLEQHREVILFRNLVESKTFIQTLIKIIYFILSIYSCRKNNNMINERYKDICIKILGHMLKHEEKYKNEDNININGTEKINDTKKINRSNNNYNNSSSCCFPIIVDQDNNSQTHLHAIYKIYLLSLKFCVTEYFEYFEGMNIFFNNVKNIHFDSIKKHEEKKILDIYINTYYLYILFSNMEKFKENKIFIDKTFSLLFLNCLFIKRLHDLKNEGNPIFQEINKYLCINNDTHNEFLYFIIEENMKRGEKNVEQKNNTMDNNNNDENNGHSGDEKSEEGGYLFLLEIYKSYIYCGINYEMDNMEKKNLKREDNINNIKNDCDNVEEEENDFCVASNNKDENINNMNNILNKKEEKKIEQYVFIKRKNILSSSFINRLLFLYKLYYDIYKGLDFTHVIHCTYYFCLDVVEPNDIKITEELWSPSENYIKLEDSFFDYIYANMKSKKLYKFLKNVYIKEKDINQMDNYKKYDNLNLYFIIYKYMKKNRMLTCVRKKLISDIMKRTNKNNITFVNIIYVMKNIQDNKIFKICKALLKY</sequence>
<name>A0A024VX40_PLAFA</name>
<dbReference type="Proteomes" id="UP000030708">
    <property type="component" value="Unassembled WGS sequence"/>
</dbReference>
<evidence type="ECO:0000256" key="1">
    <source>
        <dbReference type="SAM" id="Coils"/>
    </source>
</evidence>
<evidence type="ECO:0000313" key="4">
    <source>
        <dbReference type="Proteomes" id="UP000030708"/>
    </source>
</evidence>